<feature type="domain" description="DUF577" evidence="1">
    <location>
        <begin position="123"/>
        <end position="179"/>
    </location>
</feature>
<dbReference type="InterPro" id="IPR007598">
    <property type="entry name" value="DUF577"/>
</dbReference>
<feature type="domain" description="DUF577" evidence="1">
    <location>
        <begin position="181"/>
        <end position="265"/>
    </location>
</feature>
<dbReference type="PANTHER" id="PTHR31861:SF21">
    <property type="entry name" value="DUF577 DOMAIN-CONTAINING PROTEIN-RELATED"/>
    <property type="match status" value="1"/>
</dbReference>
<dbReference type="EMBL" id="CACVBM020001829">
    <property type="protein sequence ID" value="CAA7060487.1"/>
    <property type="molecule type" value="Genomic_DNA"/>
</dbReference>
<evidence type="ECO:0000259" key="1">
    <source>
        <dbReference type="Pfam" id="PF04510"/>
    </source>
</evidence>
<protein>
    <recommendedName>
        <fullName evidence="1">DUF577 domain-containing protein</fullName>
    </recommendedName>
</protein>
<organism evidence="2 3">
    <name type="scientific">Microthlaspi erraticum</name>
    <dbReference type="NCBI Taxonomy" id="1685480"/>
    <lineage>
        <taxon>Eukaryota</taxon>
        <taxon>Viridiplantae</taxon>
        <taxon>Streptophyta</taxon>
        <taxon>Embryophyta</taxon>
        <taxon>Tracheophyta</taxon>
        <taxon>Spermatophyta</taxon>
        <taxon>Magnoliopsida</taxon>
        <taxon>eudicotyledons</taxon>
        <taxon>Gunneridae</taxon>
        <taxon>Pentapetalae</taxon>
        <taxon>rosids</taxon>
        <taxon>malvids</taxon>
        <taxon>Brassicales</taxon>
        <taxon>Brassicaceae</taxon>
        <taxon>Coluteocarpeae</taxon>
        <taxon>Microthlaspi</taxon>
    </lineage>
</organism>
<name>A0A6D2L7F8_9BRAS</name>
<comment type="caution">
    <text evidence="2">The sequence shown here is derived from an EMBL/GenBank/DDBJ whole genome shotgun (WGS) entry which is preliminary data.</text>
</comment>
<evidence type="ECO:0000313" key="3">
    <source>
        <dbReference type="Proteomes" id="UP000467841"/>
    </source>
</evidence>
<dbReference type="Proteomes" id="UP000467841">
    <property type="component" value="Unassembled WGS sequence"/>
</dbReference>
<keyword evidence="3" id="KW-1185">Reference proteome</keyword>
<reference evidence="2" key="1">
    <citation type="submission" date="2020-01" db="EMBL/GenBank/DDBJ databases">
        <authorList>
            <person name="Mishra B."/>
        </authorList>
    </citation>
    <scope>NUCLEOTIDE SEQUENCE [LARGE SCALE GENOMIC DNA]</scope>
</reference>
<dbReference type="PANTHER" id="PTHR31861">
    <property type="entry name" value="OS10G0507500 PROTEIN"/>
    <property type="match status" value="1"/>
</dbReference>
<proteinExistence type="predicted"/>
<accession>A0A6D2L7F8</accession>
<evidence type="ECO:0000313" key="2">
    <source>
        <dbReference type="EMBL" id="CAA7060487.1"/>
    </source>
</evidence>
<dbReference type="AlphaFoldDB" id="A0A6D2L7F8"/>
<gene>
    <name evidence="2" type="ORF">MERR_LOCUS47723</name>
</gene>
<dbReference type="Pfam" id="PF04510">
    <property type="entry name" value="DUF577"/>
    <property type="match status" value="2"/>
</dbReference>
<sequence length="342" mass="38643">MVQQSAEEMVRNGMEQFLLGGLEDLHKFLSREANLSQWNRNQCGFVSEFAKGIEGIGAHTKGAANKIYQILALKLSHPHPVQVLSIFASTDTDDRTREMAITRLHSLLSDHTSGLVDIEVSVMKRLQQLLTYCLRKEGTSDEMFGILGQVVFHVAKELFDYEEDTWCALWDYIALECKTVIYTSLDPPEELLCENSCWVLAFTGGFCVAINLLEITSQAKDVETLACKMIDSVKELVKRGMEVQLVRRAFKDLESIVEKQWYWYMATEYRFVKGLFSELCAIEGLTMEIHLNPLLYEPSSSSPALLIQLYLMSLLAKAAASSSFRHVSSVLKSFLERAGLVE</sequence>